<dbReference type="STRING" id="1715693.PH7735_02951"/>
<name>A0A0P1IJB7_9RHOB</name>
<dbReference type="PANTHER" id="PTHR42815:SF2">
    <property type="entry name" value="FAD-BINDING, PUTATIVE (AFU_ORTHOLOGUE AFUA_6G07600)-RELATED"/>
    <property type="match status" value="1"/>
</dbReference>
<accession>A0A0P1IJB7</accession>
<evidence type="ECO:0000259" key="1">
    <source>
        <dbReference type="Pfam" id="PF01243"/>
    </source>
</evidence>
<evidence type="ECO:0000313" key="2">
    <source>
        <dbReference type="EMBL" id="CUK05791.1"/>
    </source>
</evidence>
<proteinExistence type="predicted"/>
<dbReference type="Pfam" id="PF01243">
    <property type="entry name" value="PNPOx_N"/>
    <property type="match status" value="1"/>
</dbReference>
<reference evidence="3" key="1">
    <citation type="submission" date="2015-09" db="EMBL/GenBank/DDBJ databases">
        <authorList>
            <person name="Rodrigo-Torres Lidia"/>
            <person name="Arahal R.David."/>
        </authorList>
    </citation>
    <scope>NUCLEOTIDE SEQUENCE [LARGE SCALE GENOMIC DNA]</scope>
    <source>
        <strain evidence="3">CECT 7735</strain>
    </source>
</reference>
<keyword evidence="3" id="KW-1185">Reference proteome</keyword>
<dbReference type="PANTHER" id="PTHR42815">
    <property type="entry name" value="FAD-BINDING, PUTATIVE (AFU_ORTHOLOGUE AFUA_6G07600)-RELATED"/>
    <property type="match status" value="1"/>
</dbReference>
<dbReference type="InterPro" id="IPR024029">
    <property type="entry name" value="Pyridox_Oxase_FMN-dep"/>
</dbReference>
<dbReference type="InterPro" id="IPR012349">
    <property type="entry name" value="Split_barrel_FMN-bd"/>
</dbReference>
<sequence>MRGLILMQWIEDISELEALYGTPGAPSLRKVAQKLTPEYRQWIMASRFCVVSTVGPNGTDGSPRGDEGPVVAELDEHTLAMPDWRGNNRMDTLRNIVADGRISLMFMVPGSNTIVRVNGFARVTVDEDTRATFEHNSRLPRSVIVIRIGEIYTQCARAPMRAGLWTSGDESEGLPTAGEILAAMTNGEEGGQPYDEAWLARARETMW</sequence>
<gene>
    <name evidence="2" type="ORF">PH7735_02951</name>
</gene>
<evidence type="ECO:0000313" key="3">
    <source>
        <dbReference type="Proteomes" id="UP000051870"/>
    </source>
</evidence>
<organism evidence="2 3">
    <name type="scientific">Shimia thalassica</name>
    <dbReference type="NCBI Taxonomy" id="1715693"/>
    <lineage>
        <taxon>Bacteria</taxon>
        <taxon>Pseudomonadati</taxon>
        <taxon>Pseudomonadota</taxon>
        <taxon>Alphaproteobacteria</taxon>
        <taxon>Rhodobacterales</taxon>
        <taxon>Roseobacteraceae</taxon>
    </lineage>
</organism>
<dbReference type="AlphaFoldDB" id="A0A0P1IJB7"/>
<dbReference type="EMBL" id="CYTW01000003">
    <property type="protein sequence ID" value="CUK05791.1"/>
    <property type="molecule type" value="Genomic_DNA"/>
</dbReference>
<dbReference type="SUPFAM" id="SSF50475">
    <property type="entry name" value="FMN-binding split barrel"/>
    <property type="match status" value="1"/>
</dbReference>
<dbReference type="Proteomes" id="UP000051870">
    <property type="component" value="Unassembled WGS sequence"/>
</dbReference>
<dbReference type="Gene3D" id="2.30.110.10">
    <property type="entry name" value="Electron Transport, Fmn-binding Protein, Chain A"/>
    <property type="match status" value="1"/>
</dbReference>
<dbReference type="InterPro" id="IPR011576">
    <property type="entry name" value="Pyridox_Oxase_N"/>
</dbReference>
<dbReference type="NCBIfam" id="TIGR04025">
    <property type="entry name" value="PPOX_FMN_DR2398"/>
    <property type="match status" value="1"/>
</dbReference>
<feature type="domain" description="Pyridoxamine 5'-phosphate oxidase N-terminal" evidence="1">
    <location>
        <begin position="35"/>
        <end position="155"/>
    </location>
</feature>
<protein>
    <submittedName>
        <fullName evidence="2">Pyridoxamine 5'-phosphate oxidase, FMN-binding family</fullName>
    </submittedName>
</protein>